<dbReference type="eggNOG" id="COG0683">
    <property type="taxonomic scope" value="Bacteria"/>
</dbReference>
<dbReference type="OrthoDB" id="1490998at2"/>
<accession>A0A0P7YEH4</accession>
<comment type="caution">
    <text evidence="2">The sequence shown here is derived from an EMBL/GenBank/DDBJ whole genome shotgun (WGS) entry which is preliminary data.</text>
</comment>
<dbReference type="InterPro" id="IPR028082">
    <property type="entry name" value="Peripla_BP_I"/>
</dbReference>
<dbReference type="Proteomes" id="UP000050421">
    <property type="component" value="Unassembled WGS sequence"/>
</dbReference>
<feature type="chain" id="PRO_5006146236" evidence="1">
    <location>
        <begin position="20"/>
        <end position="548"/>
    </location>
</feature>
<dbReference type="Gene3D" id="3.40.50.2300">
    <property type="match status" value="2"/>
</dbReference>
<dbReference type="PATRIC" id="fig|1305737.6.peg.1239"/>
<sequence>MQKSLLFLALLFLVLTVNAQNAPEGYLQAKRQLASGSYWDAMNSFRAFQDESKYGKLALYASYHAGESALKANQAETAIDLLKPLASRNWENQNETKILLAESYLLNRNISEGLDILKNLPQSYSEQGNDLAYKYLVQQSPDFLVRNLKEYQDIPAFTAALSTVLNKKTVLSADEKSLYYELRGQGENWSTGNTVKNDILDLVVILPFSSGTQSPDPESFIFELYEGILLGIDQLRSEGMRVSISTFNSKRSVDNLRSILSDEKVKSADVIIGPIYPEETDLVSAFAESTQIPFIHPLSNLGDRFEDKNYSFLFRPSAENISEGVFRAVKGQSWGSRIAIGYGGSSKDLQSANELKERIESDGFQLVDFKELNPRNAAYFLTDLGIRPTLDSVEANVDQVIILSDDPNIASPILSFSESVATEIPLLVLDSWLSFNFANYEMLPHENYYFIANNTPNYESETMKLFRNEYYQTHSTLPSLNAILGFELVYWVAMNARPDLGYDFRSSLDQRVFAPGKLTWGFNFQNSNSNRYVPVFSLSAGELKPLNY</sequence>
<keyword evidence="1" id="KW-0732">Signal</keyword>
<protein>
    <submittedName>
        <fullName evidence="2">ABC-type transport system substrate-binding component</fullName>
    </submittedName>
</protein>
<gene>
    <name evidence="2" type="ORF">HLUCCX10_02845</name>
</gene>
<dbReference type="EMBL" id="LJXT01000011">
    <property type="protein sequence ID" value="KPQ19324.1"/>
    <property type="molecule type" value="Genomic_DNA"/>
</dbReference>
<proteinExistence type="predicted"/>
<dbReference type="SUPFAM" id="SSF53822">
    <property type="entry name" value="Periplasmic binding protein-like I"/>
    <property type="match status" value="1"/>
</dbReference>
<evidence type="ECO:0000313" key="2">
    <source>
        <dbReference type="EMBL" id="KPQ19324.1"/>
    </source>
</evidence>
<dbReference type="STRING" id="1305737.GCA_000526355_00574"/>
<dbReference type="AlphaFoldDB" id="A0A0P7YEH4"/>
<evidence type="ECO:0000256" key="1">
    <source>
        <dbReference type="SAM" id="SignalP"/>
    </source>
</evidence>
<evidence type="ECO:0000313" key="3">
    <source>
        <dbReference type="Proteomes" id="UP000050421"/>
    </source>
</evidence>
<organism evidence="2 3">
    <name type="scientific">Algoriphagus marincola HL-49</name>
    <dbReference type="NCBI Taxonomy" id="1305737"/>
    <lineage>
        <taxon>Bacteria</taxon>
        <taxon>Pseudomonadati</taxon>
        <taxon>Bacteroidota</taxon>
        <taxon>Cytophagia</taxon>
        <taxon>Cytophagales</taxon>
        <taxon>Cyclobacteriaceae</taxon>
        <taxon>Algoriphagus</taxon>
    </lineage>
</organism>
<feature type="signal peptide" evidence="1">
    <location>
        <begin position="1"/>
        <end position="19"/>
    </location>
</feature>
<name>A0A0P7YEH4_9BACT</name>
<reference evidence="2 3" key="1">
    <citation type="submission" date="2015-09" db="EMBL/GenBank/DDBJ databases">
        <title>Identification and resolution of microdiversity through metagenomic sequencing of parallel consortia.</title>
        <authorList>
            <person name="Nelson W.C."/>
            <person name="Romine M.F."/>
            <person name="Lindemann S.R."/>
        </authorList>
    </citation>
    <scope>NUCLEOTIDE SEQUENCE [LARGE SCALE GENOMIC DNA]</scope>
    <source>
        <strain evidence="2">HL-49</strain>
    </source>
</reference>